<gene>
    <name evidence="6" type="ORF">IQ35_00892</name>
</gene>
<reference evidence="6 7" key="1">
    <citation type="journal article" date="2015" name="Stand. Genomic Sci.">
        <title>Genomic Encyclopedia of Bacterial and Archaeal Type Strains, Phase III: the genomes of soil and plant-associated and newly described type strains.</title>
        <authorList>
            <person name="Whitman W.B."/>
            <person name="Woyke T."/>
            <person name="Klenk H.P."/>
            <person name="Zhou Y."/>
            <person name="Lilburn T.G."/>
            <person name="Beck B.J."/>
            <person name="De Vos P."/>
            <person name="Vandamme P."/>
            <person name="Eisen J.A."/>
            <person name="Garrity G."/>
            <person name="Hugenholtz P."/>
            <person name="Kyrpides N.C."/>
        </authorList>
    </citation>
    <scope>NUCLEOTIDE SEQUENCE [LARGE SCALE GENOMIC DNA]</scope>
    <source>
        <strain evidence="6 7">CGMCC 1.7748</strain>
    </source>
</reference>
<dbReference type="SUPFAM" id="SSF46785">
    <property type="entry name" value="Winged helix' DNA-binding domain"/>
    <property type="match status" value="1"/>
</dbReference>
<comment type="similarity">
    <text evidence="1">Belongs to the LysR transcriptional regulatory family.</text>
</comment>
<evidence type="ECO:0000256" key="3">
    <source>
        <dbReference type="ARBA" id="ARBA00023125"/>
    </source>
</evidence>
<dbReference type="Gene3D" id="1.10.10.10">
    <property type="entry name" value="Winged helix-like DNA-binding domain superfamily/Winged helix DNA-binding domain"/>
    <property type="match status" value="1"/>
</dbReference>
<dbReference type="Proteomes" id="UP000316624">
    <property type="component" value="Unassembled WGS sequence"/>
</dbReference>
<dbReference type="GO" id="GO:0003677">
    <property type="term" value="F:DNA binding"/>
    <property type="evidence" value="ECO:0007669"/>
    <property type="project" value="UniProtKB-KW"/>
</dbReference>
<dbReference type="GO" id="GO:0032993">
    <property type="term" value="C:protein-DNA complex"/>
    <property type="evidence" value="ECO:0007669"/>
    <property type="project" value="TreeGrafter"/>
</dbReference>
<dbReference type="SUPFAM" id="SSF53850">
    <property type="entry name" value="Periplasmic binding protein-like II"/>
    <property type="match status" value="1"/>
</dbReference>
<evidence type="ECO:0000256" key="4">
    <source>
        <dbReference type="ARBA" id="ARBA00023163"/>
    </source>
</evidence>
<keyword evidence="2" id="KW-0805">Transcription regulation</keyword>
<dbReference type="InterPro" id="IPR000847">
    <property type="entry name" value="LysR_HTH_N"/>
</dbReference>
<proteinExistence type="inferred from homology"/>
<dbReference type="EMBL" id="VLKK01000003">
    <property type="protein sequence ID" value="TWH95810.1"/>
    <property type="molecule type" value="Genomic_DNA"/>
</dbReference>
<dbReference type="InterPro" id="IPR036388">
    <property type="entry name" value="WH-like_DNA-bd_sf"/>
</dbReference>
<dbReference type="FunFam" id="1.10.10.10:FF:000001">
    <property type="entry name" value="LysR family transcriptional regulator"/>
    <property type="match status" value="1"/>
</dbReference>
<evidence type="ECO:0000259" key="5">
    <source>
        <dbReference type="PROSITE" id="PS50931"/>
    </source>
</evidence>
<dbReference type="AlphaFoldDB" id="A0A562KK82"/>
<dbReference type="Pfam" id="PF03466">
    <property type="entry name" value="LysR_substrate"/>
    <property type="match status" value="1"/>
</dbReference>
<dbReference type="CDD" id="cd05466">
    <property type="entry name" value="PBP2_LTTR_substrate"/>
    <property type="match status" value="1"/>
</dbReference>
<dbReference type="GO" id="GO:0003700">
    <property type="term" value="F:DNA-binding transcription factor activity"/>
    <property type="evidence" value="ECO:0007669"/>
    <property type="project" value="InterPro"/>
</dbReference>
<sequence length="334" mass="37191">MLDRYLLRYFLAVVDQGNFSRAAAHCHVSQPTLSVGIAKMERTLGLPLFVRSNQRIELTDAGARFLPHARRIEREFNLALQAMDKAVDLPPLRLGVLDSISGALIASAIASTAPRKDWRFELVFGSERELTGHLAKGRIDLALSLVGRGGDRFAERPIVTEGYALAIPAGHPLADRQEITAEELANDVMIVRRNCEALSDISRHFTERGVRPHFALRSTNDERVMQMVAAALGVTVMPESYRHMDVLRPRLSGFALQRTIGWAAVPDSEHLLTAPIPLMKAVTDALRNLRSNLKWGSQRLCFKEKCGGQGFAFPEHRLFCFDGHDEICARMKDG</sequence>
<dbReference type="Gene3D" id="3.40.190.10">
    <property type="entry name" value="Periplasmic binding protein-like II"/>
    <property type="match status" value="2"/>
</dbReference>
<feature type="domain" description="HTH lysR-type" evidence="5">
    <location>
        <begin position="2"/>
        <end position="59"/>
    </location>
</feature>
<dbReference type="InterPro" id="IPR036390">
    <property type="entry name" value="WH_DNA-bd_sf"/>
</dbReference>
<keyword evidence="7" id="KW-1185">Reference proteome</keyword>
<protein>
    <submittedName>
        <fullName evidence="6">DNA-binding transcriptional LysR family regulator</fullName>
    </submittedName>
</protein>
<organism evidence="6 7">
    <name type="scientific">Sphingobium wenxiniae (strain DSM 21828 / CGMCC 1.7748 / JZ-1)</name>
    <dbReference type="NCBI Taxonomy" id="595605"/>
    <lineage>
        <taxon>Bacteria</taxon>
        <taxon>Pseudomonadati</taxon>
        <taxon>Pseudomonadota</taxon>
        <taxon>Alphaproteobacteria</taxon>
        <taxon>Sphingomonadales</taxon>
        <taxon>Sphingomonadaceae</taxon>
        <taxon>Sphingobium</taxon>
    </lineage>
</organism>
<evidence type="ECO:0000313" key="6">
    <source>
        <dbReference type="EMBL" id="TWH95810.1"/>
    </source>
</evidence>
<accession>A0A562KK82</accession>
<dbReference type="PANTHER" id="PTHR30346">
    <property type="entry name" value="TRANSCRIPTIONAL DUAL REGULATOR HCAR-RELATED"/>
    <property type="match status" value="1"/>
</dbReference>
<dbReference type="Pfam" id="PF00126">
    <property type="entry name" value="HTH_1"/>
    <property type="match status" value="1"/>
</dbReference>
<evidence type="ECO:0000313" key="7">
    <source>
        <dbReference type="Proteomes" id="UP000316624"/>
    </source>
</evidence>
<dbReference type="InterPro" id="IPR005119">
    <property type="entry name" value="LysR_subst-bd"/>
</dbReference>
<keyword evidence="4" id="KW-0804">Transcription</keyword>
<name>A0A562KK82_SPHWJ</name>
<evidence type="ECO:0000256" key="2">
    <source>
        <dbReference type="ARBA" id="ARBA00023015"/>
    </source>
</evidence>
<dbReference type="PRINTS" id="PR00039">
    <property type="entry name" value="HTHLYSR"/>
</dbReference>
<dbReference type="RefSeq" id="WP_145072100.1">
    <property type="nucleotide sequence ID" value="NZ_JACIIY010000011.1"/>
</dbReference>
<evidence type="ECO:0000256" key="1">
    <source>
        <dbReference type="ARBA" id="ARBA00009437"/>
    </source>
</evidence>
<dbReference type="PANTHER" id="PTHR30346:SF28">
    <property type="entry name" value="HTH-TYPE TRANSCRIPTIONAL REGULATOR CYNR"/>
    <property type="match status" value="1"/>
</dbReference>
<dbReference type="PROSITE" id="PS50931">
    <property type="entry name" value="HTH_LYSR"/>
    <property type="match status" value="1"/>
</dbReference>
<keyword evidence="3 6" id="KW-0238">DNA-binding</keyword>
<comment type="caution">
    <text evidence="6">The sequence shown here is derived from an EMBL/GenBank/DDBJ whole genome shotgun (WGS) entry which is preliminary data.</text>
</comment>